<dbReference type="EMBL" id="AGNK02001448">
    <property type="status" value="NOT_ANNOTATED_CDS"/>
    <property type="molecule type" value="Genomic_DNA"/>
</dbReference>
<protein>
    <submittedName>
        <fullName evidence="1">Uncharacterized protein</fullName>
    </submittedName>
</protein>
<proteinExistence type="predicted"/>
<reference evidence="1" key="2">
    <citation type="submission" date="2018-08" db="UniProtKB">
        <authorList>
            <consortium name="EnsemblPlants"/>
        </authorList>
    </citation>
    <scope>IDENTIFICATION</scope>
    <source>
        <strain evidence="1">Yugu1</strain>
    </source>
</reference>
<evidence type="ECO:0000313" key="2">
    <source>
        <dbReference type="Proteomes" id="UP000004995"/>
    </source>
</evidence>
<dbReference type="HOGENOM" id="CLU_2516897_0_0_1"/>
<sequence length="85" mass="9545">MGSLDHGASSSCLSMCCRSKAHVVSGSSFFPIASRNCSRRSRAPMLMILMPDDYLLLDLFPLDICAIDRYLCLLIIDAMVSWWIR</sequence>
<keyword evidence="2" id="KW-1185">Reference proteome</keyword>
<dbReference type="EnsemblPlants" id="KQL13395">
    <property type="protein sequence ID" value="KQL13395"/>
    <property type="gene ID" value="SETIT_023819mg"/>
</dbReference>
<accession>K3ZB98</accession>
<dbReference type="Proteomes" id="UP000004995">
    <property type="component" value="Unassembled WGS sequence"/>
</dbReference>
<reference evidence="2" key="1">
    <citation type="journal article" date="2012" name="Nat. Biotechnol.">
        <title>Reference genome sequence of the model plant Setaria.</title>
        <authorList>
            <person name="Bennetzen J.L."/>
            <person name="Schmutz J."/>
            <person name="Wang H."/>
            <person name="Percifield R."/>
            <person name="Hawkins J."/>
            <person name="Pontaroli A.C."/>
            <person name="Estep M."/>
            <person name="Feng L."/>
            <person name="Vaughn J.N."/>
            <person name="Grimwood J."/>
            <person name="Jenkins J."/>
            <person name="Barry K."/>
            <person name="Lindquist E."/>
            <person name="Hellsten U."/>
            <person name="Deshpande S."/>
            <person name="Wang X."/>
            <person name="Wu X."/>
            <person name="Mitros T."/>
            <person name="Triplett J."/>
            <person name="Yang X."/>
            <person name="Ye C.Y."/>
            <person name="Mauro-Herrera M."/>
            <person name="Wang L."/>
            <person name="Li P."/>
            <person name="Sharma M."/>
            <person name="Sharma R."/>
            <person name="Ronald P.C."/>
            <person name="Panaud O."/>
            <person name="Kellogg E.A."/>
            <person name="Brutnell T.P."/>
            <person name="Doust A.N."/>
            <person name="Tuskan G.A."/>
            <person name="Rokhsar D."/>
            <person name="Devos K.M."/>
        </authorList>
    </citation>
    <scope>NUCLEOTIDE SEQUENCE [LARGE SCALE GENOMIC DNA]</scope>
    <source>
        <strain evidence="2">cv. Yugu1</strain>
    </source>
</reference>
<organism evidence="1 2">
    <name type="scientific">Setaria italica</name>
    <name type="common">Foxtail millet</name>
    <name type="synonym">Panicum italicum</name>
    <dbReference type="NCBI Taxonomy" id="4555"/>
    <lineage>
        <taxon>Eukaryota</taxon>
        <taxon>Viridiplantae</taxon>
        <taxon>Streptophyta</taxon>
        <taxon>Embryophyta</taxon>
        <taxon>Tracheophyta</taxon>
        <taxon>Spermatophyta</taxon>
        <taxon>Magnoliopsida</taxon>
        <taxon>Liliopsida</taxon>
        <taxon>Poales</taxon>
        <taxon>Poaceae</taxon>
        <taxon>PACMAD clade</taxon>
        <taxon>Panicoideae</taxon>
        <taxon>Panicodae</taxon>
        <taxon>Paniceae</taxon>
        <taxon>Cenchrinae</taxon>
        <taxon>Setaria</taxon>
    </lineage>
</organism>
<dbReference type="AlphaFoldDB" id="K3ZB98"/>
<name>K3ZB98_SETIT</name>
<dbReference type="Gramene" id="KQL13395">
    <property type="protein sequence ID" value="KQL13395"/>
    <property type="gene ID" value="SETIT_023819mg"/>
</dbReference>
<dbReference type="InParanoid" id="K3ZB98"/>
<evidence type="ECO:0000313" key="1">
    <source>
        <dbReference type="EnsemblPlants" id="KQL13395"/>
    </source>
</evidence>